<feature type="region of interest" description="Disordered" evidence="9">
    <location>
        <begin position="680"/>
        <end position="752"/>
    </location>
</feature>
<evidence type="ECO:0000256" key="1">
    <source>
        <dbReference type="ARBA" id="ARBA00022741"/>
    </source>
</evidence>
<dbReference type="SMART" id="SM00490">
    <property type="entry name" value="HELICc"/>
    <property type="match status" value="1"/>
</dbReference>
<proteinExistence type="inferred from homology"/>
<dbReference type="Pfam" id="PF00271">
    <property type="entry name" value="Helicase_C"/>
    <property type="match status" value="1"/>
</dbReference>
<dbReference type="PROSITE" id="PS51192">
    <property type="entry name" value="HELICASE_ATP_BIND_1"/>
    <property type="match status" value="1"/>
</dbReference>
<dbReference type="Gene3D" id="3.40.50.300">
    <property type="entry name" value="P-loop containing nucleotide triphosphate hydrolases"/>
    <property type="match status" value="2"/>
</dbReference>
<dbReference type="AlphaFoldDB" id="A0A072UMZ3"/>
<dbReference type="SMART" id="SM01178">
    <property type="entry name" value="DUF4217"/>
    <property type="match status" value="1"/>
</dbReference>
<keyword evidence="1 6" id="KW-0547">Nucleotide-binding</keyword>
<dbReference type="Pfam" id="PF13959">
    <property type="entry name" value="CTE_SPB4"/>
    <property type="match status" value="1"/>
</dbReference>
<evidence type="ECO:0000256" key="3">
    <source>
        <dbReference type="ARBA" id="ARBA00022806"/>
    </source>
</evidence>
<evidence type="ECO:0000256" key="4">
    <source>
        <dbReference type="ARBA" id="ARBA00022840"/>
    </source>
</evidence>
<dbReference type="PROSITE" id="PS00039">
    <property type="entry name" value="DEAD_ATP_HELICASE"/>
    <property type="match status" value="1"/>
</dbReference>
<feature type="domain" description="Helicase C-terminal" evidence="11">
    <location>
        <begin position="303"/>
        <end position="455"/>
    </location>
</feature>
<dbReference type="InterPro" id="IPR011545">
    <property type="entry name" value="DEAD/DEAH_box_helicase_dom"/>
</dbReference>
<keyword evidence="3 6" id="KW-0347">Helicase</keyword>
<accession>A0A072UMZ3</accession>
<feature type="domain" description="Helicase ATP-binding" evidence="10">
    <location>
        <begin position="106"/>
        <end position="281"/>
    </location>
</feature>
<dbReference type="EnsemblPlants" id="KEH30393">
    <property type="protein sequence ID" value="KEH30393"/>
    <property type="gene ID" value="MTR_4g068990"/>
</dbReference>
<evidence type="ECO:0000313" key="12">
    <source>
        <dbReference type="EMBL" id="KEH30393.1"/>
    </source>
</evidence>
<evidence type="ECO:0000313" key="14">
    <source>
        <dbReference type="Proteomes" id="UP000002051"/>
    </source>
</evidence>
<evidence type="ECO:0000256" key="7">
    <source>
        <dbReference type="RuleBase" id="RU365068"/>
    </source>
</evidence>
<dbReference type="HOGENOM" id="CLU_003041_26_1_1"/>
<dbReference type="InterPro" id="IPR027417">
    <property type="entry name" value="P-loop_NTPase"/>
</dbReference>
<evidence type="ECO:0000259" key="11">
    <source>
        <dbReference type="PROSITE" id="PS51194"/>
    </source>
</evidence>
<dbReference type="GO" id="GO:0016787">
    <property type="term" value="F:hydrolase activity"/>
    <property type="evidence" value="ECO:0007669"/>
    <property type="project" value="UniProtKB-KW"/>
</dbReference>
<dbReference type="GO" id="GO:0005524">
    <property type="term" value="F:ATP binding"/>
    <property type="evidence" value="ECO:0007669"/>
    <property type="project" value="UniProtKB-UniRule"/>
</dbReference>
<dbReference type="GO" id="GO:0003724">
    <property type="term" value="F:RNA helicase activity"/>
    <property type="evidence" value="ECO:0007669"/>
    <property type="project" value="UniProtKB-EC"/>
</dbReference>
<dbReference type="InterPro" id="IPR025313">
    <property type="entry name" value="SPB4-like_CTE"/>
</dbReference>
<dbReference type="GO" id="GO:0006364">
    <property type="term" value="P:rRNA processing"/>
    <property type="evidence" value="ECO:0000318"/>
    <property type="project" value="GO_Central"/>
</dbReference>
<evidence type="ECO:0000256" key="2">
    <source>
        <dbReference type="ARBA" id="ARBA00022801"/>
    </source>
</evidence>
<dbReference type="SUPFAM" id="SSF52540">
    <property type="entry name" value="P-loop containing nucleoside triphosphate hydrolases"/>
    <property type="match status" value="1"/>
</dbReference>
<dbReference type="InterPro" id="IPR001650">
    <property type="entry name" value="Helicase_C-like"/>
</dbReference>
<protein>
    <recommendedName>
        <fullName evidence="7">ATP-dependent RNA helicase</fullName>
        <ecNumber evidence="7">3.6.4.13</ecNumber>
    </recommendedName>
</protein>
<dbReference type="GO" id="GO:0005634">
    <property type="term" value="C:nucleus"/>
    <property type="evidence" value="ECO:0000318"/>
    <property type="project" value="GO_Central"/>
</dbReference>
<dbReference type="SMART" id="SM00487">
    <property type="entry name" value="DEXDc"/>
    <property type="match status" value="1"/>
</dbReference>
<keyword evidence="5 7" id="KW-0694">RNA-binding</keyword>
<dbReference type="GO" id="GO:0003723">
    <property type="term" value="F:RNA binding"/>
    <property type="evidence" value="ECO:0007669"/>
    <property type="project" value="UniProtKB-UniRule"/>
</dbReference>
<evidence type="ECO:0000256" key="5">
    <source>
        <dbReference type="ARBA" id="ARBA00022884"/>
    </source>
</evidence>
<dbReference type="EC" id="3.6.4.13" evidence="7"/>
<keyword evidence="8" id="KW-0175">Coiled coil</keyword>
<gene>
    <name evidence="13" type="primary">25492708</name>
    <name evidence="12" type="ordered locus">MTR_4g068990</name>
</gene>
<dbReference type="OrthoDB" id="10259640at2759"/>
<feature type="region of interest" description="Disordered" evidence="9">
    <location>
        <begin position="29"/>
        <end position="50"/>
    </location>
</feature>
<reference evidence="13" key="3">
    <citation type="submission" date="2015-04" db="UniProtKB">
        <authorList>
            <consortium name="EnsemblPlants"/>
        </authorList>
    </citation>
    <scope>IDENTIFICATION</scope>
    <source>
        <strain evidence="13">cv. Jemalong A17</strain>
    </source>
</reference>
<dbReference type="InterPro" id="IPR000629">
    <property type="entry name" value="RNA-helicase_DEAD-box_CS"/>
</dbReference>
<comment type="similarity">
    <text evidence="6">Belongs to the DEAD box helicase family.</text>
</comment>
<name>A0A072UMZ3_MEDTR</name>
<comment type="function">
    <text evidence="7">RNA helicase.</text>
</comment>
<reference evidence="12 14" key="2">
    <citation type="journal article" date="2014" name="BMC Genomics">
        <title>An improved genome release (version Mt4.0) for the model legume Medicago truncatula.</title>
        <authorList>
            <person name="Tang H."/>
            <person name="Krishnakumar V."/>
            <person name="Bidwell S."/>
            <person name="Rosen B."/>
            <person name="Chan A."/>
            <person name="Zhou S."/>
            <person name="Gentzbittel L."/>
            <person name="Childs K.L."/>
            <person name="Yandell M."/>
            <person name="Gundlach H."/>
            <person name="Mayer K.F."/>
            <person name="Schwartz D.C."/>
            <person name="Town C.D."/>
        </authorList>
    </citation>
    <scope>GENOME REANNOTATION</scope>
    <source>
        <strain evidence="12">A17</strain>
        <strain evidence="13 14">cv. Jemalong A17</strain>
    </source>
</reference>
<comment type="domain">
    <text evidence="7">The Q motif is unique to and characteristic of the DEAD box family of RNA helicases and controls ATP binding and hydrolysis.</text>
</comment>
<evidence type="ECO:0000256" key="8">
    <source>
        <dbReference type="SAM" id="Coils"/>
    </source>
</evidence>
<organism evidence="12 14">
    <name type="scientific">Medicago truncatula</name>
    <name type="common">Barrel medic</name>
    <name type="synonym">Medicago tribuloides</name>
    <dbReference type="NCBI Taxonomy" id="3880"/>
    <lineage>
        <taxon>Eukaryota</taxon>
        <taxon>Viridiplantae</taxon>
        <taxon>Streptophyta</taxon>
        <taxon>Embryophyta</taxon>
        <taxon>Tracheophyta</taxon>
        <taxon>Spermatophyta</taxon>
        <taxon>Magnoliopsida</taxon>
        <taxon>eudicotyledons</taxon>
        <taxon>Gunneridae</taxon>
        <taxon>Pentapetalae</taxon>
        <taxon>rosids</taxon>
        <taxon>fabids</taxon>
        <taxon>Fabales</taxon>
        <taxon>Fabaceae</taxon>
        <taxon>Papilionoideae</taxon>
        <taxon>50 kb inversion clade</taxon>
        <taxon>NPAAA clade</taxon>
        <taxon>Hologalegina</taxon>
        <taxon>IRL clade</taxon>
        <taxon>Trifolieae</taxon>
        <taxon>Medicago</taxon>
    </lineage>
</organism>
<evidence type="ECO:0000256" key="6">
    <source>
        <dbReference type="RuleBase" id="RU000492"/>
    </source>
</evidence>
<dbReference type="EMBL" id="CM001220">
    <property type="protein sequence ID" value="KEH30393.1"/>
    <property type="molecule type" value="Genomic_DNA"/>
</dbReference>
<dbReference type="InterPro" id="IPR014001">
    <property type="entry name" value="Helicase_ATP-bd"/>
</dbReference>
<reference evidence="12 14" key="1">
    <citation type="journal article" date="2011" name="Nature">
        <title>The Medicago genome provides insight into the evolution of rhizobial symbioses.</title>
        <authorList>
            <person name="Young N.D."/>
            <person name="Debelle F."/>
            <person name="Oldroyd G.E."/>
            <person name="Geurts R."/>
            <person name="Cannon S.B."/>
            <person name="Udvardi M.K."/>
            <person name="Benedito V.A."/>
            <person name="Mayer K.F."/>
            <person name="Gouzy J."/>
            <person name="Schoof H."/>
            <person name="Van de Peer Y."/>
            <person name="Proost S."/>
            <person name="Cook D.R."/>
            <person name="Meyers B.C."/>
            <person name="Spannagl M."/>
            <person name="Cheung F."/>
            <person name="De Mita S."/>
            <person name="Krishnakumar V."/>
            <person name="Gundlach H."/>
            <person name="Zhou S."/>
            <person name="Mudge J."/>
            <person name="Bharti A.K."/>
            <person name="Murray J.D."/>
            <person name="Naoumkina M.A."/>
            <person name="Rosen B."/>
            <person name="Silverstein K.A."/>
            <person name="Tang H."/>
            <person name="Rombauts S."/>
            <person name="Zhao P.X."/>
            <person name="Zhou P."/>
            <person name="Barbe V."/>
            <person name="Bardou P."/>
            <person name="Bechner M."/>
            <person name="Bellec A."/>
            <person name="Berger A."/>
            <person name="Berges H."/>
            <person name="Bidwell S."/>
            <person name="Bisseling T."/>
            <person name="Choisne N."/>
            <person name="Couloux A."/>
            <person name="Denny R."/>
            <person name="Deshpande S."/>
            <person name="Dai X."/>
            <person name="Doyle J.J."/>
            <person name="Dudez A.M."/>
            <person name="Farmer A.D."/>
            <person name="Fouteau S."/>
            <person name="Franken C."/>
            <person name="Gibelin C."/>
            <person name="Gish J."/>
            <person name="Goldstein S."/>
            <person name="Gonzalez A.J."/>
            <person name="Green P.J."/>
            <person name="Hallab A."/>
            <person name="Hartog M."/>
            <person name="Hua A."/>
            <person name="Humphray S.J."/>
            <person name="Jeong D.H."/>
            <person name="Jing Y."/>
            <person name="Jocker A."/>
            <person name="Kenton S.M."/>
            <person name="Kim D.J."/>
            <person name="Klee K."/>
            <person name="Lai H."/>
            <person name="Lang C."/>
            <person name="Lin S."/>
            <person name="Macmil S.L."/>
            <person name="Magdelenat G."/>
            <person name="Matthews L."/>
            <person name="McCorrison J."/>
            <person name="Monaghan E.L."/>
            <person name="Mun J.H."/>
            <person name="Najar F.Z."/>
            <person name="Nicholson C."/>
            <person name="Noirot C."/>
            <person name="O'Bleness M."/>
            <person name="Paule C.R."/>
            <person name="Poulain J."/>
            <person name="Prion F."/>
            <person name="Qin B."/>
            <person name="Qu C."/>
            <person name="Retzel E.F."/>
            <person name="Riddle C."/>
            <person name="Sallet E."/>
            <person name="Samain S."/>
            <person name="Samson N."/>
            <person name="Sanders I."/>
            <person name="Saurat O."/>
            <person name="Scarpelli C."/>
            <person name="Schiex T."/>
            <person name="Segurens B."/>
            <person name="Severin A.J."/>
            <person name="Sherrier D.J."/>
            <person name="Shi R."/>
            <person name="Sims S."/>
            <person name="Singer S.R."/>
            <person name="Sinharoy S."/>
            <person name="Sterck L."/>
            <person name="Viollet A."/>
            <person name="Wang B.B."/>
            <person name="Wang K."/>
            <person name="Wang M."/>
            <person name="Wang X."/>
            <person name="Warfsmann J."/>
            <person name="Weissenbach J."/>
            <person name="White D.D."/>
            <person name="White J.D."/>
            <person name="Wiley G.B."/>
            <person name="Wincker P."/>
            <person name="Xing Y."/>
            <person name="Yang L."/>
            <person name="Yao Z."/>
            <person name="Ying F."/>
            <person name="Zhai J."/>
            <person name="Zhou L."/>
            <person name="Zuber A."/>
            <person name="Denarie J."/>
            <person name="Dixon R.A."/>
            <person name="May G.D."/>
            <person name="Schwartz D.C."/>
            <person name="Rogers J."/>
            <person name="Quetier F."/>
            <person name="Town C.D."/>
            <person name="Roe B.A."/>
        </authorList>
    </citation>
    <scope>NUCLEOTIDE SEQUENCE [LARGE SCALE GENOMIC DNA]</scope>
    <source>
        <strain evidence="12">A17</strain>
        <strain evidence="13 14">cv. Jemalong A17</strain>
    </source>
</reference>
<keyword evidence="2 6" id="KW-0378">Hydrolase</keyword>
<dbReference type="CDD" id="cd17941">
    <property type="entry name" value="DEADc_DDX10"/>
    <property type="match status" value="1"/>
</dbReference>
<evidence type="ECO:0000256" key="9">
    <source>
        <dbReference type="SAM" id="MobiDB-lite"/>
    </source>
</evidence>
<keyword evidence="4 6" id="KW-0067">ATP-binding</keyword>
<dbReference type="Pfam" id="PF00270">
    <property type="entry name" value="DEAD"/>
    <property type="match status" value="1"/>
</dbReference>
<keyword evidence="14" id="KW-1185">Reference proteome</keyword>
<feature type="region of interest" description="Disordered" evidence="9">
    <location>
        <begin position="625"/>
        <end position="644"/>
    </location>
</feature>
<dbReference type="CDD" id="cd18787">
    <property type="entry name" value="SF2_C_DEAD"/>
    <property type="match status" value="1"/>
</dbReference>
<sequence length="752" mass="85172">MRKPKSKEFRKKQRFSEELDEINLLNSWIQSQKPESGSNPMSLPPLPNNSPVGRLADGTFSRYAGVARFEQLPISKNIKKALISKKTQDELRSKFVSMTDIQRASLPHALCGRDVLGAAKTGSGKTLAFIIPVLEKLYRKRWGPEDGVGSIIISPTWELAGQIFAVLKAIGCIHGFSAGLLIGGRQGVATEKECVNKLNVLICTPGRLLQHMDETPNFDCSKMQVLVLDEADRILDSGFKKELNAIISQLPKRRQTMLFSATQTKSVQDLARLSLKDPEYISVHEESVTATPTLLKQKVMIVPLDQKLDMLWNFIKTHLKSKTLVFLSSCKQVKFVFEAFKKLHPGIPLKCLHGRMKQEKRMAIYSEFCEKCSILFATDVAARGLDFNRAVDWVVQVDCPENVASYIHRVGRTARYKSLGKSVLYLLPSETKMLEKLEAGKVPVHYPPKPRKELLQPVSSLLASLLVKYPELQQQAQRAFVTYLRSIHLQKDKEIFDVLKLPIDEYSASLGLPMTPKIRFLKQKIKSKAVATKSILVEPEVPKKENVLEGSREKIDTVVFKDEEIENDLLHVADTSNEGDGKSAEIGELMPATRLLKKKKLKINMHRPLGSRVVFDDEGNTLPPLARIADPQSGNGTLIDPASHLHAEQKAEYYKRMREDLKKADKEDKLVERQRLRDKKFKQKMKWKAGNEEEEDNQDNTSGSGDKTVNRRHKKSKIYFDSDNDEGERKEASRKQTEDQEELALRLLQSMH</sequence>
<feature type="coiled-coil region" evidence="8">
    <location>
        <begin position="647"/>
        <end position="674"/>
    </location>
</feature>
<comment type="catalytic activity">
    <reaction evidence="7">
        <text>ATP + H2O = ADP + phosphate + H(+)</text>
        <dbReference type="Rhea" id="RHEA:13065"/>
        <dbReference type="ChEBI" id="CHEBI:15377"/>
        <dbReference type="ChEBI" id="CHEBI:15378"/>
        <dbReference type="ChEBI" id="CHEBI:30616"/>
        <dbReference type="ChEBI" id="CHEBI:43474"/>
        <dbReference type="ChEBI" id="CHEBI:456216"/>
        <dbReference type="EC" id="3.6.4.13"/>
    </reaction>
</comment>
<evidence type="ECO:0000259" key="10">
    <source>
        <dbReference type="PROSITE" id="PS51192"/>
    </source>
</evidence>
<dbReference type="Proteomes" id="UP000002051">
    <property type="component" value="Chromosome 4"/>
</dbReference>
<dbReference type="STRING" id="3880.A0A072UMZ3"/>
<dbReference type="PROSITE" id="PS51194">
    <property type="entry name" value="HELICASE_CTER"/>
    <property type="match status" value="1"/>
</dbReference>
<evidence type="ECO:0000313" key="13">
    <source>
        <dbReference type="EnsemblPlants" id="KEH30393"/>
    </source>
</evidence>
<dbReference type="PANTHER" id="PTHR24031">
    <property type="entry name" value="RNA HELICASE"/>
    <property type="match status" value="1"/>
</dbReference>
<feature type="compositionally biased region" description="Basic and acidic residues" evidence="9">
    <location>
        <begin position="727"/>
        <end position="738"/>
    </location>
</feature>